<dbReference type="InterPro" id="IPR042099">
    <property type="entry name" value="ANL_N_sf"/>
</dbReference>
<dbReference type="GO" id="GO:0006637">
    <property type="term" value="P:acyl-CoA metabolic process"/>
    <property type="evidence" value="ECO:0007669"/>
    <property type="project" value="TreeGrafter"/>
</dbReference>
<dbReference type="GO" id="GO:0005524">
    <property type="term" value="F:ATP binding"/>
    <property type="evidence" value="ECO:0007669"/>
    <property type="project" value="UniProtKB-KW"/>
</dbReference>
<keyword evidence="2" id="KW-0436">Ligase</keyword>
<dbReference type="PANTHER" id="PTHR43605:SF10">
    <property type="entry name" value="ACYL-COA SYNTHETASE MEDIUM CHAIN FAMILY MEMBER 3"/>
    <property type="match status" value="1"/>
</dbReference>
<dbReference type="RefSeq" id="WP_207299893.1">
    <property type="nucleotide sequence ID" value="NZ_CP071444.1"/>
</dbReference>
<dbReference type="GO" id="GO:0016405">
    <property type="term" value="F:CoA-ligase activity"/>
    <property type="evidence" value="ECO:0007669"/>
    <property type="project" value="UniProtKB-ARBA"/>
</dbReference>
<evidence type="ECO:0000256" key="4">
    <source>
        <dbReference type="ARBA" id="ARBA00022840"/>
    </source>
</evidence>
<dbReference type="InterPro" id="IPR020845">
    <property type="entry name" value="AMP-binding_CS"/>
</dbReference>
<reference evidence="7" key="1">
    <citation type="submission" date="2021-03" db="EMBL/GenBank/DDBJ databases">
        <title>Alkalibacter marinus sp. nov., isolated from tidal flat sediment.</title>
        <authorList>
            <person name="Namirimu T."/>
            <person name="Yang J.-A."/>
            <person name="Yang S.-H."/>
            <person name="Kim Y.-J."/>
            <person name="Kwon K.K."/>
        </authorList>
    </citation>
    <scope>NUCLEOTIDE SEQUENCE</scope>
    <source>
        <strain evidence="7">ES005</strain>
    </source>
</reference>
<evidence type="ECO:0000256" key="3">
    <source>
        <dbReference type="ARBA" id="ARBA00022741"/>
    </source>
</evidence>
<dbReference type="GO" id="GO:0004321">
    <property type="term" value="F:fatty-acyl-CoA synthase activity"/>
    <property type="evidence" value="ECO:0007669"/>
    <property type="project" value="TreeGrafter"/>
</dbReference>
<dbReference type="Gene3D" id="3.30.300.30">
    <property type="match status" value="1"/>
</dbReference>
<evidence type="ECO:0000256" key="2">
    <source>
        <dbReference type="ARBA" id="ARBA00022598"/>
    </source>
</evidence>
<dbReference type="PROSITE" id="PS00455">
    <property type="entry name" value="AMP_BINDING"/>
    <property type="match status" value="1"/>
</dbReference>
<evidence type="ECO:0000259" key="5">
    <source>
        <dbReference type="Pfam" id="PF00501"/>
    </source>
</evidence>
<evidence type="ECO:0000256" key="1">
    <source>
        <dbReference type="ARBA" id="ARBA00006432"/>
    </source>
</evidence>
<organism evidence="7 8">
    <name type="scientific">Alkalibacter rhizosphaerae</name>
    <dbReference type="NCBI Taxonomy" id="2815577"/>
    <lineage>
        <taxon>Bacteria</taxon>
        <taxon>Bacillati</taxon>
        <taxon>Bacillota</taxon>
        <taxon>Clostridia</taxon>
        <taxon>Eubacteriales</taxon>
        <taxon>Eubacteriaceae</taxon>
        <taxon>Alkalibacter</taxon>
    </lineage>
</organism>
<accession>A0A974XEU8</accession>
<dbReference type="GO" id="GO:0015645">
    <property type="term" value="F:fatty acid ligase activity"/>
    <property type="evidence" value="ECO:0007669"/>
    <property type="project" value="TreeGrafter"/>
</dbReference>
<evidence type="ECO:0000259" key="6">
    <source>
        <dbReference type="Pfam" id="PF13193"/>
    </source>
</evidence>
<dbReference type="GO" id="GO:0006633">
    <property type="term" value="P:fatty acid biosynthetic process"/>
    <property type="evidence" value="ECO:0007669"/>
    <property type="project" value="TreeGrafter"/>
</dbReference>
<dbReference type="Pfam" id="PF13193">
    <property type="entry name" value="AMP-binding_C"/>
    <property type="match status" value="1"/>
</dbReference>
<comment type="similarity">
    <text evidence="1">Belongs to the ATP-dependent AMP-binding enzyme family.</text>
</comment>
<dbReference type="KEGG" id="alka:J0B03_00205"/>
<dbReference type="AlphaFoldDB" id="A0A974XEU8"/>
<sequence length="562" mass="63779">MITYEKYTGRHRDEYVTLEDLYRNYNVTCDEDFNFAYDVLDKLADEKPDQLAMLWVGKDGEEKYITFKDMKTWSNKTANYFASLGIKKGDFVLIVVKRSYLFWYIMMALHKIGAVAVQATNLLTPKDYVYRCQAADIKMAIITADGDSTESFDMAHPECPSVTIKAVTKHKNAGDNWLDFEAGIEAASEKWERPTGDQATKASDRMIVAFSSGTTGYPKMVSHDFTYPLGHIMTGVFWHRVEPGGLHFTISDTGWLKSLWGKMYGQWLGESAIFTYDFDAFQPKDILEKLEKYKINTFCVPPTMYRFLLTQDVKSYDLSSLTHCCAAGEALSPEVFNQWREATGLRIFEGFGQSETTVCCSILYPWVQPKPGSMGLITPGYHMLLVDENGEEVDPGVTGEICIRSDGPHNKTKGLFMGYYKDEATTKKSWHDSLYHTGDLAYRDELGFYWYIGRNDDIIKSSGYRIGPFEVESALAEHPAVLESAVTGVPDPIRGFNVKATIVLCEGYVPSEELVKELQDHVKKVTAPYKYPRVVEFVQELPKTISGKIRRVEIRETDANKQ</sequence>
<evidence type="ECO:0000313" key="8">
    <source>
        <dbReference type="Proteomes" id="UP000663499"/>
    </source>
</evidence>
<dbReference type="PANTHER" id="PTHR43605">
    <property type="entry name" value="ACYL-COENZYME A SYNTHETASE"/>
    <property type="match status" value="1"/>
</dbReference>
<keyword evidence="3" id="KW-0547">Nucleotide-binding</keyword>
<gene>
    <name evidence="7" type="ORF">J0B03_00205</name>
</gene>
<dbReference type="Pfam" id="PF00501">
    <property type="entry name" value="AMP-binding"/>
    <property type="match status" value="1"/>
</dbReference>
<feature type="domain" description="AMP-binding enzyme C-terminal" evidence="6">
    <location>
        <begin position="470"/>
        <end position="548"/>
    </location>
</feature>
<keyword evidence="4" id="KW-0067">ATP-binding</keyword>
<protein>
    <submittedName>
        <fullName evidence="7">AMP-binding protein</fullName>
    </submittedName>
</protein>
<proteinExistence type="inferred from homology"/>
<name>A0A974XEU8_9FIRM</name>
<dbReference type="InterPro" id="IPR025110">
    <property type="entry name" value="AMP-bd_C"/>
</dbReference>
<dbReference type="SUPFAM" id="SSF56801">
    <property type="entry name" value="Acetyl-CoA synthetase-like"/>
    <property type="match status" value="1"/>
</dbReference>
<dbReference type="EMBL" id="CP071444">
    <property type="protein sequence ID" value="QSX08552.1"/>
    <property type="molecule type" value="Genomic_DNA"/>
</dbReference>
<dbReference type="InterPro" id="IPR000873">
    <property type="entry name" value="AMP-dep_synth/lig_dom"/>
</dbReference>
<dbReference type="Gene3D" id="3.40.50.12780">
    <property type="entry name" value="N-terminal domain of ligase-like"/>
    <property type="match status" value="1"/>
</dbReference>
<dbReference type="InterPro" id="IPR045851">
    <property type="entry name" value="AMP-bd_C_sf"/>
</dbReference>
<dbReference type="Proteomes" id="UP000663499">
    <property type="component" value="Chromosome"/>
</dbReference>
<feature type="domain" description="AMP-dependent synthetase/ligase" evidence="5">
    <location>
        <begin position="42"/>
        <end position="420"/>
    </location>
</feature>
<dbReference type="InterPro" id="IPR051087">
    <property type="entry name" value="Mitochondrial_ACSM"/>
</dbReference>
<keyword evidence="8" id="KW-1185">Reference proteome</keyword>
<evidence type="ECO:0000313" key="7">
    <source>
        <dbReference type="EMBL" id="QSX08552.1"/>
    </source>
</evidence>
<dbReference type="FunFam" id="3.30.300.30:FF:000005">
    <property type="entry name" value="Acyl-coenzyme A synthetase ACSM5, mitochondrial"/>
    <property type="match status" value="1"/>
</dbReference>